<name>E2CU25_ISKNV</name>
<proteinExistence type="predicted"/>
<reference evidence="2 3" key="1">
    <citation type="journal article" date="2010" name="Virol. J.">
        <title>Complete genome sequence of a Megalocytivirus (family Iridoviridae) associated with turbot mortality in China.</title>
        <authorList>
            <person name="Shi C.Y."/>
            <person name="Jia K.T."/>
            <person name="Yang B."/>
            <person name="Huang J."/>
        </authorList>
    </citation>
    <scope>NUCLEOTIDE SEQUENCE [LARGE SCALE GENOMIC DNA]</scope>
</reference>
<dbReference type="Gene3D" id="1.10.1520.10">
    <property type="entry name" value="Ribonuclease III domain"/>
    <property type="match status" value="1"/>
</dbReference>
<evidence type="ECO:0000259" key="1">
    <source>
        <dbReference type="PROSITE" id="PS50142"/>
    </source>
</evidence>
<dbReference type="GO" id="GO:0006396">
    <property type="term" value="P:RNA processing"/>
    <property type="evidence" value="ECO:0007669"/>
    <property type="project" value="InterPro"/>
</dbReference>
<evidence type="ECO:0000313" key="3">
    <source>
        <dbReference type="Proteomes" id="UP000160942"/>
    </source>
</evidence>
<organism evidence="2 3">
    <name type="scientific">Turbot reddish body iridovirus</name>
    <dbReference type="NCBI Taxonomy" id="273651"/>
    <lineage>
        <taxon>Viruses</taxon>
        <taxon>Varidnaviria</taxon>
        <taxon>Bamfordvirae</taxon>
        <taxon>Nucleocytoviricota</taxon>
        <taxon>Megaviricetes</taxon>
        <taxon>Pimascovirales</taxon>
        <taxon>Pimascovirales incertae sedis</taxon>
        <taxon>Iridoviridae</taxon>
        <taxon>Alphairidovirinae</taxon>
        <taxon>Megalocytivirus</taxon>
        <taxon>Megalocytivirus pagrus1</taxon>
        <taxon>Infectious spleen and kidney necrosis virus</taxon>
    </lineage>
</organism>
<feature type="domain" description="RNase III" evidence="1">
    <location>
        <begin position="25"/>
        <end position="158"/>
    </location>
</feature>
<sequence length="267" mass="30139">MWMTSRHTSGAMFKAFIVDFILVRCCEMDRTFAQTIYDKNTQVFHSVFTHSKAHPVNNYEWYEKLGDAIIASVMPQYYMERFPKLAHDPSATVARTVSQLAITYQSGTTMSTIAQKMGFLKWVVAHRDGAAPASYKEQQRLLEDTFEAMVGAISITMDDATGVKCSGHIACYRFLKYAYGLINMRLDGLIDNKSMLKELIDMHSSVLDSFTFEYTNNVMTLTVAQGKYTVSEANVNNLSKRELEKVLAGKVLAQLASDGYVHKSIRL</sequence>
<dbReference type="SMART" id="SM00535">
    <property type="entry name" value="RIBOc"/>
    <property type="match status" value="1"/>
</dbReference>
<dbReference type="EMBL" id="GQ273492">
    <property type="protein sequence ID" value="ADE34424.1"/>
    <property type="molecule type" value="Genomic_DNA"/>
</dbReference>
<protein>
    <submittedName>
        <fullName evidence="2">ORF80R</fullName>
    </submittedName>
</protein>
<dbReference type="SUPFAM" id="SSF69065">
    <property type="entry name" value="RNase III domain-like"/>
    <property type="match status" value="1"/>
</dbReference>
<dbReference type="InterPro" id="IPR000999">
    <property type="entry name" value="RNase_III_dom"/>
</dbReference>
<dbReference type="PROSITE" id="PS50142">
    <property type="entry name" value="RNASE_3_2"/>
    <property type="match status" value="1"/>
</dbReference>
<dbReference type="Proteomes" id="UP000160942">
    <property type="component" value="Segment"/>
</dbReference>
<accession>E2CU25</accession>
<dbReference type="GO" id="GO:0004525">
    <property type="term" value="F:ribonuclease III activity"/>
    <property type="evidence" value="ECO:0007669"/>
    <property type="project" value="InterPro"/>
</dbReference>
<dbReference type="Pfam" id="PF00636">
    <property type="entry name" value="Ribonuclease_3"/>
    <property type="match status" value="1"/>
</dbReference>
<evidence type="ECO:0000313" key="2">
    <source>
        <dbReference type="EMBL" id="ADE34424.1"/>
    </source>
</evidence>
<dbReference type="InterPro" id="IPR036389">
    <property type="entry name" value="RNase_III_sf"/>
</dbReference>